<dbReference type="AlphaFoldDB" id="A0A060SLQ4"/>
<protein>
    <recommendedName>
        <fullName evidence="2">Fungal-type protein kinase domain-containing protein</fullName>
    </recommendedName>
</protein>
<dbReference type="HOGENOM" id="CLU_430917_0_0_1"/>
<dbReference type="SUPFAM" id="SSF56112">
    <property type="entry name" value="Protein kinase-like (PK-like)"/>
    <property type="match status" value="1"/>
</dbReference>
<feature type="compositionally biased region" description="Low complexity" evidence="1">
    <location>
        <begin position="517"/>
        <end position="536"/>
    </location>
</feature>
<feature type="compositionally biased region" description="Polar residues" evidence="1">
    <location>
        <begin position="557"/>
        <end position="571"/>
    </location>
</feature>
<feature type="region of interest" description="Disordered" evidence="1">
    <location>
        <begin position="506"/>
        <end position="635"/>
    </location>
</feature>
<dbReference type="EMBL" id="CCBP010000255">
    <property type="protein sequence ID" value="CDO75295.1"/>
    <property type="molecule type" value="Genomic_DNA"/>
</dbReference>
<sequence length="635" mass="71182">MPHICCFTPDNASIVRDANPRSFLEFAYAELFIQVASDPAANYFIDLGFEATAENPAHDLLREIEDDHAREEAERSHGLNIAYATEILARQHRLFLFSISMAGFSQLPISKRGLDATIQIASLPEEAMFRSAIREHVQSQLEIEGDELEDALSAHYLPGHVTVIPVTPRQPCTSSATRRFIVSRPIVSPVSLVGRGTRGFWAVDADTSQVVFLKDCWRYYWAPEVEGDILRRLNNLGVRNIPSLTTHGDVPMEAGEDLEASEQTYQSTLTEAFMEDPWVCTVGGTKVNVNELWHYRLVISVAGYSLRSLRGTEELLYATHDALVAMKDALLKDSRIHRDLSVGNIILVKEPDRAVRKGYLIDWEASDRIDDAGAALHSGRAMDGKHTLVDDLEALLYVVLYCALFYLPHNLSAQDLSHFKEAFFDGSMYWPGGVMHGGIAKLANAHTRFYTEEVHFGSAALEEWLRTVMDLHCPHLGSHVPDEKTWTLDNLDAYWTEFLSTHNLERNNRQEHKLPMNTTVTSHSTSSSSSPNVSLLPRKRRVNEIGPEEEEPRKTVRSSSRTGAEPSTTRPRSAADDIFKSSTSVALRRSERLRARREVSKQSVGPVSDGGRVTIHNKASRRPTTRKGRGGRTRK</sequence>
<evidence type="ECO:0000313" key="3">
    <source>
        <dbReference type="EMBL" id="CDO75295.1"/>
    </source>
</evidence>
<keyword evidence="4" id="KW-1185">Reference proteome</keyword>
<comment type="caution">
    <text evidence="3">The sequence shown here is derived from an EMBL/GenBank/DDBJ whole genome shotgun (WGS) entry which is preliminary data.</text>
</comment>
<dbReference type="Pfam" id="PF17667">
    <property type="entry name" value="Pkinase_fungal"/>
    <property type="match status" value="1"/>
</dbReference>
<dbReference type="OrthoDB" id="3265188at2759"/>
<feature type="domain" description="Fungal-type protein kinase" evidence="2">
    <location>
        <begin position="175"/>
        <end position="401"/>
    </location>
</feature>
<name>A0A060SLQ4_PYCCI</name>
<evidence type="ECO:0000313" key="4">
    <source>
        <dbReference type="Proteomes" id="UP000029665"/>
    </source>
</evidence>
<gene>
    <name evidence="3" type="ORF">BN946_scf184654.g3</name>
</gene>
<dbReference type="InterPro" id="IPR040976">
    <property type="entry name" value="Pkinase_fungal"/>
</dbReference>
<dbReference type="PANTHER" id="PTHR38248:SF2">
    <property type="entry name" value="FUNK1 11"/>
    <property type="match status" value="1"/>
</dbReference>
<evidence type="ECO:0000256" key="1">
    <source>
        <dbReference type="SAM" id="MobiDB-lite"/>
    </source>
</evidence>
<reference evidence="3" key="1">
    <citation type="submission" date="2014-01" db="EMBL/GenBank/DDBJ databases">
        <title>The genome of the white-rot fungus Pycnoporus cinnabarinus: a basidiomycete model with a versatile arsenal for lignocellulosic biomass breakdown.</title>
        <authorList>
            <person name="Levasseur A."/>
            <person name="Lomascolo A."/>
            <person name="Ruiz-Duenas F.J."/>
            <person name="Uzan E."/>
            <person name="Piumi F."/>
            <person name="Kues U."/>
            <person name="Ram A.F.J."/>
            <person name="Murat C."/>
            <person name="Haon M."/>
            <person name="Benoit I."/>
            <person name="Arfi Y."/>
            <person name="Chevret D."/>
            <person name="Drula E."/>
            <person name="Kwon M.J."/>
            <person name="Gouret P."/>
            <person name="Lesage-Meessen L."/>
            <person name="Lombard V."/>
            <person name="Mariette J."/>
            <person name="Noirot C."/>
            <person name="Park J."/>
            <person name="Patyshakuliyeva A."/>
            <person name="Wieneger R.A.B."/>
            <person name="Wosten H.A.B."/>
            <person name="Martin F."/>
            <person name="Coutinho P.M."/>
            <person name="de Vries R."/>
            <person name="Martinez A.T."/>
            <person name="Klopp C."/>
            <person name="Pontarotti P."/>
            <person name="Henrissat B."/>
            <person name="Record E."/>
        </authorList>
    </citation>
    <scope>NUCLEOTIDE SEQUENCE [LARGE SCALE GENOMIC DNA]</scope>
    <source>
        <strain evidence="3">BRFM137</strain>
    </source>
</reference>
<feature type="compositionally biased region" description="Basic and acidic residues" evidence="1">
    <location>
        <begin position="588"/>
        <end position="600"/>
    </location>
</feature>
<dbReference type="Proteomes" id="UP000029665">
    <property type="component" value="Unassembled WGS sequence"/>
</dbReference>
<evidence type="ECO:0000259" key="2">
    <source>
        <dbReference type="Pfam" id="PF17667"/>
    </source>
</evidence>
<organism evidence="3 4">
    <name type="scientific">Pycnoporus cinnabarinus</name>
    <name type="common">Cinnabar-red polypore</name>
    <name type="synonym">Trametes cinnabarina</name>
    <dbReference type="NCBI Taxonomy" id="5643"/>
    <lineage>
        <taxon>Eukaryota</taxon>
        <taxon>Fungi</taxon>
        <taxon>Dikarya</taxon>
        <taxon>Basidiomycota</taxon>
        <taxon>Agaricomycotina</taxon>
        <taxon>Agaricomycetes</taxon>
        <taxon>Polyporales</taxon>
        <taxon>Polyporaceae</taxon>
        <taxon>Trametes</taxon>
    </lineage>
</organism>
<dbReference type="InterPro" id="IPR011009">
    <property type="entry name" value="Kinase-like_dom_sf"/>
</dbReference>
<dbReference type="PANTHER" id="PTHR38248">
    <property type="entry name" value="FUNK1 6"/>
    <property type="match status" value="1"/>
</dbReference>
<dbReference type="STRING" id="5643.A0A060SLQ4"/>
<accession>A0A060SLQ4</accession>
<dbReference type="OMA" id="HICCFTP"/>
<feature type="compositionally biased region" description="Basic residues" evidence="1">
    <location>
        <begin position="618"/>
        <end position="635"/>
    </location>
</feature>
<proteinExistence type="predicted"/>